<name>A0ABY0R2U5_9FLAO</name>
<feature type="domain" description="DUF6705" evidence="1">
    <location>
        <begin position="3"/>
        <end position="156"/>
    </location>
</feature>
<dbReference type="PROSITE" id="PS51257">
    <property type="entry name" value="PROKAR_LIPOPROTEIN"/>
    <property type="match status" value="1"/>
</dbReference>
<evidence type="ECO:0000313" key="2">
    <source>
        <dbReference type="EMBL" id="SDM33888.1"/>
    </source>
</evidence>
<evidence type="ECO:0000313" key="3">
    <source>
        <dbReference type="Proteomes" id="UP000199242"/>
    </source>
</evidence>
<gene>
    <name evidence="2" type="ORF">SAMN05216273_1246</name>
</gene>
<reference evidence="2 3" key="1">
    <citation type="submission" date="2016-10" db="EMBL/GenBank/DDBJ databases">
        <authorList>
            <person name="Varghese N."/>
            <person name="Submissions S."/>
        </authorList>
    </citation>
    <scope>NUCLEOTIDE SEQUENCE [LARGE SCALE GENOMIC DNA]</scope>
    <source>
        <strain evidence="2 3">CGMCC 1.10941</strain>
    </source>
</reference>
<dbReference type="RefSeq" id="WP_089745627.1">
    <property type="nucleotide sequence ID" value="NZ_FNHD01000024.1"/>
</dbReference>
<evidence type="ECO:0000259" key="1">
    <source>
        <dbReference type="Pfam" id="PF20448"/>
    </source>
</evidence>
<dbReference type="Pfam" id="PF20448">
    <property type="entry name" value="DUF6705"/>
    <property type="match status" value="1"/>
</dbReference>
<comment type="caution">
    <text evidence="2">The sequence shown here is derived from an EMBL/GenBank/DDBJ whole genome shotgun (WGS) entry which is preliminary data.</text>
</comment>
<proteinExistence type="predicted"/>
<organism evidence="2 3">
    <name type="scientific">Chryseobacterium taihuense</name>
    <dbReference type="NCBI Taxonomy" id="1141221"/>
    <lineage>
        <taxon>Bacteria</taxon>
        <taxon>Pseudomonadati</taxon>
        <taxon>Bacteroidota</taxon>
        <taxon>Flavobacteriia</taxon>
        <taxon>Flavobacteriales</taxon>
        <taxon>Weeksellaceae</taxon>
        <taxon>Chryseobacterium group</taxon>
        <taxon>Chryseobacterium</taxon>
    </lineage>
</organism>
<dbReference type="Proteomes" id="UP000199242">
    <property type="component" value="Unassembled WGS sequence"/>
</dbReference>
<sequence length="191" mass="22250">MYRILLLIIIITTLSCKSQTNIIDIVNRCNHAPLNRSNGNLYLKDISNVYAPYIGTWKWIEGNREMTLILMKQTKYHLNTYTNNYFEDRLVGHYIYKENGVSLIDNSGENLLQDFGISVNFDTDCYNNVSTAFFQDKFRDISYEVILEKLSPTQLKFTGKIGENTYDRPRTGTVYYQLGTTFPLDMVFTKQ</sequence>
<dbReference type="EMBL" id="FNHD01000024">
    <property type="protein sequence ID" value="SDM33888.1"/>
    <property type="molecule type" value="Genomic_DNA"/>
</dbReference>
<keyword evidence="3" id="KW-1185">Reference proteome</keyword>
<protein>
    <recommendedName>
        <fullName evidence="1">DUF6705 domain-containing protein</fullName>
    </recommendedName>
</protein>
<accession>A0ABY0R2U5</accession>
<dbReference type="InterPro" id="IPR046551">
    <property type="entry name" value="DUF6705"/>
</dbReference>